<sequence length="101" mass="11368">MLRSFDSRVSHGNVFRRKTRYEDYLLALSFNAVEQRGVSPARSRKRHVAQDLGPADNNRAESVPPHAQLSHTTPEAASRCCGRVVNHSWSRPPQQDGPLSF</sequence>
<protein>
    <submittedName>
        <fullName evidence="2">Uncharacterized protein</fullName>
    </submittedName>
</protein>
<comment type="caution">
    <text evidence="2">The sequence shown here is derived from an EMBL/GenBank/DDBJ whole genome shotgun (WGS) entry which is preliminary data.</text>
</comment>
<feature type="region of interest" description="Disordered" evidence="1">
    <location>
        <begin position="36"/>
        <end position="76"/>
    </location>
</feature>
<organism evidence="2 3">
    <name type="scientific">Dissostichus mawsoni</name>
    <name type="common">Antarctic cod</name>
    <dbReference type="NCBI Taxonomy" id="36200"/>
    <lineage>
        <taxon>Eukaryota</taxon>
        <taxon>Metazoa</taxon>
        <taxon>Chordata</taxon>
        <taxon>Craniata</taxon>
        <taxon>Vertebrata</taxon>
        <taxon>Euteleostomi</taxon>
        <taxon>Actinopterygii</taxon>
        <taxon>Neopterygii</taxon>
        <taxon>Teleostei</taxon>
        <taxon>Neoteleostei</taxon>
        <taxon>Acanthomorphata</taxon>
        <taxon>Eupercaria</taxon>
        <taxon>Perciformes</taxon>
        <taxon>Notothenioidei</taxon>
        <taxon>Nototheniidae</taxon>
        <taxon>Dissostichus</taxon>
    </lineage>
</organism>
<keyword evidence="3" id="KW-1185">Reference proteome</keyword>
<evidence type="ECO:0000256" key="1">
    <source>
        <dbReference type="SAM" id="MobiDB-lite"/>
    </source>
</evidence>
<dbReference type="Proteomes" id="UP000518266">
    <property type="component" value="Unassembled WGS sequence"/>
</dbReference>
<reference evidence="2 3" key="1">
    <citation type="submission" date="2020-03" db="EMBL/GenBank/DDBJ databases">
        <title>Dissostichus mawsoni Genome sequencing and assembly.</title>
        <authorList>
            <person name="Park H."/>
        </authorList>
    </citation>
    <scope>NUCLEOTIDE SEQUENCE [LARGE SCALE GENOMIC DNA]</scope>
    <source>
        <strain evidence="2">DM0001</strain>
        <tissue evidence="2">Muscle</tissue>
    </source>
</reference>
<evidence type="ECO:0000313" key="2">
    <source>
        <dbReference type="EMBL" id="KAF3849862.1"/>
    </source>
</evidence>
<accession>A0A7J5YK45</accession>
<evidence type="ECO:0000313" key="3">
    <source>
        <dbReference type="Proteomes" id="UP000518266"/>
    </source>
</evidence>
<dbReference type="EMBL" id="JAAKFY010000011">
    <property type="protein sequence ID" value="KAF3849862.1"/>
    <property type="molecule type" value="Genomic_DNA"/>
</dbReference>
<proteinExistence type="predicted"/>
<dbReference type="AlphaFoldDB" id="A0A7J5YK45"/>
<gene>
    <name evidence="2" type="ORF">F7725_019581</name>
</gene>
<name>A0A7J5YK45_DISMA</name>